<evidence type="ECO:0000256" key="1">
    <source>
        <dbReference type="SAM" id="MobiDB-lite"/>
    </source>
</evidence>
<dbReference type="AlphaFoldDB" id="A0A834NDQ1"/>
<feature type="compositionally biased region" description="Basic and acidic residues" evidence="1">
    <location>
        <begin position="17"/>
        <end position="27"/>
    </location>
</feature>
<dbReference type="Proteomes" id="UP000617340">
    <property type="component" value="Unassembled WGS sequence"/>
</dbReference>
<dbReference type="EMBL" id="JACSDZ010000005">
    <property type="protein sequence ID" value="KAF7403668.1"/>
    <property type="molecule type" value="Genomic_DNA"/>
</dbReference>
<evidence type="ECO:0000313" key="2">
    <source>
        <dbReference type="EMBL" id="KAF7403668.1"/>
    </source>
</evidence>
<sequence length="91" mass="10482">MIRRYVNSREFSNSFNEDDRGKGAEGRKQLENGDFLCESLFQTVSYCKLGYLDREEGKARTRDGTDHKANSRQSAVRCLDLERGATRKERG</sequence>
<proteinExistence type="predicted"/>
<accession>A0A834NDQ1</accession>
<evidence type="ECO:0000313" key="3">
    <source>
        <dbReference type="Proteomes" id="UP000617340"/>
    </source>
</evidence>
<organism evidence="2 3">
    <name type="scientific">Vespula germanica</name>
    <name type="common">German yellow jacket</name>
    <name type="synonym">Paravespula germanica</name>
    <dbReference type="NCBI Taxonomy" id="30212"/>
    <lineage>
        <taxon>Eukaryota</taxon>
        <taxon>Metazoa</taxon>
        <taxon>Ecdysozoa</taxon>
        <taxon>Arthropoda</taxon>
        <taxon>Hexapoda</taxon>
        <taxon>Insecta</taxon>
        <taxon>Pterygota</taxon>
        <taxon>Neoptera</taxon>
        <taxon>Endopterygota</taxon>
        <taxon>Hymenoptera</taxon>
        <taxon>Apocrita</taxon>
        <taxon>Aculeata</taxon>
        <taxon>Vespoidea</taxon>
        <taxon>Vespidae</taxon>
        <taxon>Vespinae</taxon>
        <taxon>Vespula</taxon>
    </lineage>
</organism>
<name>A0A834NDQ1_VESGE</name>
<reference evidence="2" key="1">
    <citation type="journal article" date="2020" name="G3 (Bethesda)">
        <title>High-Quality Assemblies for Three Invasive Social Wasps from the &lt;i&gt;Vespula&lt;/i&gt; Genus.</title>
        <authorList>
            <person name="Harrop T.W.R."/>
            <person name="Guhlin J."/>
            <person name="McLaughlin G.M."/>
            <person name="Permina E."/>
            <person name="Stockwell P."/>
            <person name="Gilligan J."/>
            <person name="Le Lec M.F."/>
            <person name="Gruber M.A.M."/>
            <person name="Quinn O."/>
            <person name="Lovegrove M."/>
            <person name="Duncan E.J."/>
            <person name="Remnant E.J."/>
            <person name="Van Eeckhoven J."/>
            <person name="Graham B."/>
            <person name="Knapp R.A."/>
            <person name="Langford K.W."/>
            <person name="Kronenberg Z."/>
            <person name="Press M.O."/>
            <person name="Eacker S.M."/>
            <person name="Wilson-Rankin E.E."/>
            <person name="Purcell J."/>
            <person name="Lester P.J."/>
            <person name="Dearden P.K."/>
        </authorList>
    </citation>
    <scope>NUCLEOTIDE SEQUENCE</scope>
    <source>
        <strain evidence="2">Linc-1</strain>
    </source>
</reference>
<protein>
    <submittedName>
        <fullName evidence="2">Uncharacterized protein</fullName>
    </submittedName>
</protein>
<feature type="region of interest" description="Disordered" evidence="1">
    <location>
        <begin position="1"/>
        <end position="27"/>
    </location>
</feature>
<keyword evidence="3" id="KW-1185">Reference proteome</keyword>
<comment type="caution">
    <text evidence="2">The sequence shown here is derived from an EMBL/GenBank/DDBJ whole genome shotgun (WGS) entry which is preliminary data.</text>
</comment>
<gene>
    <name evidence="2" type="ORF">HZH68_006462</name>
</gene>